<evidence type="ECO:0000256" key="2">
    <source>
        <dbReference type="ARBA" id="ARBA00022741"/>
    </source>
</evidence>
<comment type="caution">
    <text evidence="4">The sequence shown here is derived from an EMBL/GenBank/DDBJ whole genome shotgun (WGS) entry which is preliminary data.</text>
</comment>
<dbReference type="EMBL" id="JAVXUO010000209">
    <property type="protein sequence ID" value="KAK2994354.1"/>
    <property type="molecule type" value="Genomic_DNA"/>
</dbReference>
<dbReference type="Pfam" id="PF00012">
    <property type="entry name" value="HSP70"/>
    <property type="match status" value="1"/>
</dbReference>
<evidence type="ECO:0000256" key="3">
    <source>
        <dbReference type="ARBA" id="ARBA00022840"/>
    </source>
</evidence>
<accession>A0AA88RQP1</accession>
<keyword evidence="5" id="KW-1185">Reference proteome</keyword>
<reference evidence="4" key="1">
    <citation type="submission" date="2022-12" db="EMBL/GenBank/DDBJ databases">
        <title>Draft genome assemblies for two species of Escallonia (Escalloniales).</title>
        <authorList>
            <person name="Chanderbali A."/>
            <person name="Dervinis C."/>
            <person name="Anghel I."/>
            <person name="Soltis D."/>
            <person name="Soltis P."/>
            <person name="Zapata F."/>
        </authorList>
    </citation>
    <scope>NUCLEOTIDE SEQUENCE</scope>
    <source>
        <strain evidence="4">UCBG92.1500</strain>
        <tissue evidence="4">Leaf</tissue>
    </source>
</reference>
<dbReference type="GO" id="GO:0140662">
    <property type="term" value="F:ATP-dependent protein folding chaperone"/>
    <property type="evidence" value="ECO:0007669"/>
    <property type="project" value="InterPro"/>
</dbReference>
<gene>
    <name evidence="4" type="ORF">RJ640_017866</name>
</gene>
<dbReference type="InterPro" id="IPR043129">
    <property type="entry name" value="ATPase_NBD"/>
</dbReference>
<evidence type="ECO:0000313" key="4">
    <source>
        <dbReference type="EMBL" id="KAK2994354.1"/>
    </source>
</evidence>
<evidence type="ECO:0008006" key="6">
    <source>
        <dbReference type="Google" id="ProtNLM"/>
    </source>
</evidence>
<sequence length="209" mass="22779">MEANSLKLITPSPFASASRIMSVSSRYVNGRFIFAICPASSAAVMCPLPSRSNVRKTSISWSWLIRTSSSMSGNMALTSSSNSIMPLPSESMLANKTWIWSPLGLRPRDRRRAASSSCVRLPSESMSKRVKIVKRDLEARNGDSCFGLHHNPLLQLGQSFGAGKGEGPAIGIDLSTTYSCFGVWKHNRVEIIANDQGNMTTPSYVAFND</sequence>
<dbReference type="GO" id="GO:0005524">
    <property type="term" value="F:ATP binding"/>
    <property type="evidence" value="ECO:0007669"/>
    <property type="project" value="UniProtKB-KW"/>
</dbReference>
<dbReference type="AlphaFoldDB" id="A0AA88RQP1"/>
<keyword evidence="2" id="KW-0547">Nucleotide-binding</keyword>
<proteinExistence type="inferred from homology"/>
<comment type="similarity">
    <text evidence="1">Belongs to the heat shock protein 70 family.</text>
</comment>
<dbReference type="InterPro" id="IPR013126">
    <property type="entry name" value="Hsp_70_fam"/>
</dbReference>
<evidence type="ECO:0000313" key="5">
    <source>
        <dbReference type="Proteomes" id="UP001187471"/>
    </source>
</evidence>
<keyword evidence="3" id="KW-0067">ATP-binding</keyword>
<dbReference type="Proteomes" id="UP001187471">
    <property type="component" value="Unassembled WGS sequence"/>
</dbReference>
<organism evidence="4 5">
    <name type="scientific">Escallonia rubra</name>
    <dbReference type="NCBI Taxonomy" id="112253"/>
    <lineage>
        <taxon>Eukaryota</taxon>
        <taxon>Viridiplantae</taxon>
        <taxon>Streptophyta</taxon>
        <taxon>Embryophyta</taxon>
        <taxon>Tracheophyta</taxon>
        <taxon>Spermatophyta</taxon>
        <taxon>Magnoliopsida</taxon>
        <taxon>eudicotyledons</taxon>
        <taxon>Gunneridae</taxon>
        <taxon>Pentapetalae</taxon>
        <taxon>asterids</taxon>
        <taxon>campanulids</taxon>
        <taxon>Escalloniales</taxon>
        <taxon>Escalloniaceae</taxon>
        <taxon>Escallonia</taxon>
    </lineage>
</organism>
<dbReference type="PANTHER" id="PTHR19375">
    <property type="entry name" value="HEAT SHOCK PROTEIN 70KDA"/>
    <property type="match status" value="1"/>
</dbReference>
<protein>
    <recommendedName>
        <fullName evidence="6">Heat shock protein 70</fullName>
    </recommendedName>
</protein>
<dbReference type="FunFam" id="3.30.420.40:FF:000028">
    <property type="entry name" value="heat shock 70 kDa protein-like"/>
    <property type="match status" value="1"/>
</dbReference>
<name>A0AA88RQP1_9ASTE</name>
<dbReference type="SUPFAM" id="SSF53067">
    <property type="entry name" value="Actin-like ATPase domain"/>
    <property type="match status" value="1"/>
</dbReference>
<dbReference type="Gene3D" id="3.30.420.40">
    <property type="match status" value="1"/>
</dbReference>
<dbReference type="PRINTS" id="PR00301">
    <property type="entry name" value="HEATSHOCK70"/>
</dbReference>
<evidence type="ECO:0000256" key="1">
    <source>
        <dbReference type="ARBA" id="ARBA00007381"/>
    </source>
</evidence>